<keyword evidence="3" id="KW-0479">Metal-binding</keyword>
<evidence type="ECO:0000256" key="5">
    <source>
        <dbReference type="ARBA" id="ARBA00022771"/>
    </source>
</evidence>
<dbReference type="InterPro" id="IPR036867">
    <property type="entry name" value="R3H_dom_sf"/>
</dbReference>
<evidence type="ECO:0000313" key="13">
    <source>
        <dbReference type="WBParaSite" id="maker-unitig_26576-snap-gene-0.1-mRNA-1"/>
    </source>
</evidence>
<evidence type="ECO:0000256" key="8">
    <source>
        <dbReference type="ARBA" id="ARBA00023163"/>
    </source>
</evidence>
<proteinExistence type="inferred from homology"/>
<dbReference type="InterPro" id="IPR034078">
    <property type="entry name" value="NFX1_fam"/>
</dbReference>
<reference evidence="13" key="1">
    <citation type="submission" date="2016-11" db="UniProtKB">
        <authorList>
            <consortium name="WormBaseParasite"/>
        </authorList>
    </citation>
    <scope>IDENTIFICATION</scope>
</reference>
<dbReference type="AlphaFoldDB" id="A0A1I8FBE0"/>
<evidence type="ECO:0000313" key="12">
    <source>
        <dbReference type="Proteomes" id="UP000095280"/>
    </source>
</evidence>
<keyword evidence="6" id="KW-0862">Zinc</keyword>
<dbReference type="PANTHER" id="PTHR12360:SF12">
    <property type="entry name" value="TRANSCRIPTIONAL REPRESSOR NF-X1"/>
    <property type="match status" value="1"/>
</dbReference>
<keyword evidence="9" id="KW-0539">Nucleus</keyword>
<feature type="domain" description="R3H" evidence="11">
    <location>
        <begin position="436"/>
        <end position="502"/>
    </location>
</feature>
<keyword evidence="8" id="KW-0804">Transcription</keyword>
<dbReference type="GO" id="GO:0000977">
    <property type="term" value="F:RNA polymerase II transcription regulatory region sequence-specific DNA binding"/>
    <property type="evidence" value="ECO:0007669"/>
    <property type="project" value="TreeGrafter"/>
</dbReference>
<name>A0A1I8FBE0_9PLAT</name>
<dbReference type="InterPro" id="IPR001374">
    <property type="entry name" value="R3H_dom"/>
</dbReference>
<sequence>RPRSALAPITTAGAAPPSPASASAAASWAAACTHLPAHLPSWCLHRLSQIAGTGRNCCPCGRATLMSLTGLADGGRKLCTDPLPRLRGHLRPRAALRPAALLSGHLPRWRLPDMPAQHLRHLPLRPLNQGDAASSAASSRTIRVRRPAQSRCHADSTSARSRATWAAARPAPRILLSPVSCLCGAQAIQPPVPCGARPPDCGFQCPLQRPCGHPSLHECHLAGEPCPPCAYLISKRCQCGRSLRQNVPCHQTAVSCGIQCGRSLPCGHRCALLCHSGDCEAAAERQQQPACKQPCRQARQDCGHPCMLPCHHPEPCKQPPPCQEPVTLRCPCSRRIQEVPCHLTAQMGNAGLHLTVALGGEMDLQAYRELQTRGSLQCDAQCQLEKRNRQLAEALGVETDSNGSTAAAAGGGAVNLAPVYARTLLDLWKAYPSFAAMVESRLDETCSAVVSGRSQSRSTQFQAPNRDGRKFIYELAEVYGCEVQVTGAGSDASRTVTVTAKRGRARLPDRKLSAEAQRLFGIGGLQQQSGQHRLLPRAVQSWSSGLAVTASSSQLTTLGRVATAYSACPTRWTPWSWAAAAGAGSISNSD</sequence>
<dbReference type="SUPFAM" id="SSF82708">
    <property type="entry name" value="R3H domain"/>
    <property type="match status" value="1"/>
</dbReference>
<evidence type="ECO:0000256" key="10">
    <source>
        <dbReference type="SAM" id="MobiDB-lite"/>
    </source>
</evidence>
<dbReference type="GO" id="GO:0008270">
    <property type="term" value="F:zinc ion binding"/>
    <property type="evidence" value="ECO:0007669"/>
    <property type="project" value="UniProtKB-KW"/>
</dbReference>
<keyword evidence="5" id="KW-0863">Zinc-finger</keyword>
<dbReference type="InterPro" id="IPR000967">
    <property type="entry name" value="Znf_NFX1"/>
</dbReference>
<dbReference type="PANTHER" id="PTHR12360">
    <property type="entry name" value="NUCLEAR TRANSCRIPTION FACTOR, X-BOX BINDING 1 NFX1"/>
    <property type="match status" value="1"/>
</dbReference>
<organism evidence="12 13">
    <name type="scientific">Macrostomum lignano</name>
    <dbReference type="NCBI Taxonomy" id="282301"/>
    <lineage>
        <taxon>Eukaryota</taxon>
        <taxon>Metazoa</taxon>
        <taxon>Spiralia</taxon>
        <taxon>Lophotrochozoa</taxon>
        <taxon>Platyhelminthes</taxon>
        <taxon>Rhabditophora</taxon>
        <taxon>Macrostomorpha</taxon>
        <taxon>Macrostomida</taxon>
        <taxon>Macrostomidae</taxon>
        <taxon>Macrostomum</taxon>
    </lineage>
</organism>
<dbReference type="GO" id="GO:0005634">
    <property type="term" value="C:nucleus"/>
    <property type="evidence" value="ECO:0007669"/>
    <property type="project" value="UniProtKB-SubCell"/>
</dbReference>
<comment type="similarity">
    <text evidence="2">Belongs to the NFX1 family.</text>
</comment>
<keyword evidence="4" id="KW-0677">Repeat</keyword>
<comment type="subcellular location">
    <subcellularLocation>
        <location evidence="1">Nucleus</location>
    </subcellularLocation>
</comment>
<dbReference type="CDD" id="cd06008">
    <property type="entry name" value="NF-X1-zinc-finger"/>
    <property type="match status" value="1"/>
</dbReference>
<evidence type="ECO:0000256" key="1">
    <source>
        <dbReference type="ARBA" id="ARBA00004123"/>
    </source>
</evidence>
<keyword evidence="7" id="KW-0805">Transcription regulation</keyword>
<evidence type="ECO:0000259" key="11">
    <source>
        <dbReference type="PROSITE" id="PS51061"/>
    </source>
</evidence>
<accession>A0A1I8FBE0</accession>
<dbReference type="GO" id="GO:0000122">
    <property type="term" value="P:negative regulation of transcription by RNA polymerase II"/>
    <property type="evidence" value="ECO:0007669"/>
    <property type="project" value="TreeGrafter"/>
</dbReference>
<evidence type="ECO:0000256" key="2">
    <source>
        <dbReference type="ARBA" id="ARBA00007269"/>
    </source>
</evidence>
<evidence type="ECO:0000256" key="7">
    <source>
        <dbReference type="ARBA" id="ARBA00023015"/>
    </source>
</evidence>
<protein>
    <submittedName>
        <fullName evidence="13">R3H domain-containing protein</fullName>
    </submittedName>
</protein>
<keyword evidence="12" id="KW-1185">Reference proteome</keyword>
<evidence type="ECO:0000256" key="4">
    <source>
        <dbReference type="ARBA" id="ARBA00022737"/>
    </source>
</evidence>
<dbReference type="SMART" id="SM00438">
    <property type="entry name" value="ZnF_NFX"/>
    <property type="match status" value="3"/>
</dbReference>
<evidence type="ECO:0000256" key="6">
    <source>
        <dbReference type="ARBA" id="ARBA00022833"/>
    </source>
</evidence>
<evidence type="ECO:0000256" key="3">
    <source>
        <dbReference type="ARBA" id="ARBA00022723"/>
    </source>
</evidence>
<feature type="region of interest" description="Disordered" evidence="10">
    <location>
        <begin position="1"/>
        <end position="20"/>
    </location>
</feature>
<dbReference type="WBParaSite" id="maker-unitig_26576-snap-gene-0.1-mRNA-1">
    <property type="protein sequence ID" value="maker-unitig_26576-snap-gene-0.1-mRNA-1"/>
    <property type="gene ID" value="maker-unitig_26576-snap-gene-0.1"/>
</dbReference>
<dbReference type="GO" id="GO:0000981">
    <property type="term" value="F:DNA-binding transcription factor activity, RNA polymerase II-specific"/>
    <property type="evidence" value="ECO:0007669"/>
    <property type="project" value="TreeGrafter"/>
</dbReference>
<dbReference type="PROSITE" id="PS51061">
    <property type="entry name" value="R3H"/>
    <property type="match status" value="1"/>
</dbReference>
<evidence type="ECO:0000256" key="9">
    <source>
        <dbReference type="ARBA" id="ARBA00023242"/>
    </source>
</evidence>
<dbReference type="Proteomes" id="UP000095280">
    <property type="component" value="Unplaced"/>
</dbReference>